<dbReference type="InterPro" id="IPR015424">
    <property type="entry name" value="PyrdxlP-dep_Trfase"/>
</dbReference>
<dbReference type="GO" id="GO:0000271">
    <property type="term" value="P:polysaccharide biosynthetic process"/>
    <property type="evidence" value="ECO:0007669"/>
    <property type="project" value="TreeGrafter"/>
</dbReference>
<dbReference type="InterPro" id="IPR000653">
    <property type="entry name" value="DegT/StrS_aminotransferase"/>
</dbReference>
<dbReference type="GO" id="GO:0008483">
    <property type="term" value="F:transaminase activity"/>
    <property type="evidence" value="ECO:0007669"/>
    <property type="project" value="TreeGrafter"/>
</dbReference>
<dbReference type="Gene3D" id="3.40.640.10">
    <property type="entry name" value="Type I PLP-dependent aspartate aminotransferase-like (Major domain)"/>
    <property type="match status" value="1"/>
</dbReference>
<sequence>MKIAINIPIVGKEEISAVTNVLKNGVLTSSASQGGKHVQDFEKVAASFVKSKYAIAVNSGTAALQAALHALDIKKGDEVLVPSFTFVATANAVVSTGAKPIFVDILKENYTIDPTDLEKKINKKTRAIIPVHLYGNVAHIERLSEISKKYNIPIIEDSAQSLGSTYKGKHTGTFFDMGCYSMYPAKVMTAGEGGFIVTNNKKLRDKLLMIRNHGMVHGYDTKIFGLNLRLPEINAAIATVQMKKLSNFLKSRKKNALLLSKLLSDLNVTLPTQRKNENVNWYLYTIATKNRDQVLKKLNENGIGAASYYPIPVHKTPFYKLKTKLLITDWAASHVISLPIHPGVTKTNIEFIAKTLHEIL</sequence>
<dbReference type="InterPro" id="IPR015421">
    <property type="entry name" value="PyrdxlP-dep_Trfase_major"/>
</dbReference>
<dbReference type="SUPFAM" id="SSF53383">
    <property type="entry name" value="PLP-dependent transferases"/>
    <property type="match status" value="1"/>
</dbReference>
<protein>
    <submittedName>
        <fullName evidence="2">Glutamine--scyllo-inositol transaminase</fullName>
    </submittedName>
</protein>
<dbReference type="Gene3D" id="3.90.1150.10">
    <property type="entry name" value="Aspartate Aminotransferase, domain 1"/>
    <property type="match status" value="1"/>
</dbReference>
<dbReference type="Proteomes" id="UP000032408">
    <property type="component" value="Chromosome"/>
</dbReference>
<dbReference type="EMBL" id="CP011070">
    <property type="protein sequence ID" value="AJW69821.1"/>
    <property type="molecule type" value="Genomic_DNA"/>
</dbReference>
<name>A0A0D5BZF7_9ARCH</name>
<reference evidence="2 3" key="2">
    <citation type="journal article" date="2016" name="ISME J.">
        <title>Physiological and genomic characterization of two novel marine thaumarchaeal strains indicates niche differentiation.</title>
        <authorList>
            <person name="Bayer B."/>
            <person name="Vojvoda J."/>
            <person name="Offre P."/>
            <person name="Alves R.J."/>
            <person name="Elisabeth N.H."/>
            <person name="Garcia J.A."/>
            <person name="Volland J.M."/>
            <person name="Srivastava A."/>
            <person name="Schleper C."/>
            <person name="Herndl G.J."/>
        </authorList>
    </citation>
    <scope>NUCLEOTIDE SEQUENCE [LARGE SCALE GENOMIC DNA]</scope>
    <source>
        <strain evidence="2 3">NF5</strain>
    </source>
</reference>
<dbReference type="GO" id="GO:0030170">
    <property type="term" value="F:pyridoxal phosphate binding"/>
    <property type="evidence" value="ECO:0007669"/>
    <property type="project" value="TreeGrafter"/>
</dbReference>
<keyword evidence="1" id="KW-0663">Pyridoxal phosphate</keyword>
<evidence type="ECO:0000313" key="3">
    <source>
        <dbReference type="Proteomes" id="UP000032408"/>
    </source>
</evidence>
<dbReference type="PANTHER" id="PTHR30244:SF34">
    <property type="entry name" value="DTDP-4-AMINO-4,6-DIDEOXYGALACTOSE TRANSAMINASE"/>
    <property type="match status" value="1"/>
</dbReference>
<proteinExistence type="inferred from homology"/>
<evidence type="ECO:0000256" key="1">
    <source>
        <dbReference type="RuleBase" id="RU004508"/>
    </source>
</evidence>
<keyword evidence="3" id="KW-1185">Reference proteome</keyword>
<gene>
    <name evidence="2" type="ORF">NADRNF5_0122</name>
</gene>
<dbReference type="STRING" id="1580092.NADRNF5_0122"/>
<reference evidence="3" key="1">
    <citation type="submission" date="2015-03" db="EMBL/GenBank/DDBJ databases">
        <title>Characterization of two novel Thaumarchaeota isolated from the Northern Adriatic Sea.</title>
        <authorList>
            <person name="Bayer B."/>
            <person name="Vojvoda J."/>
            <person name="Offre P."/>
            <person name="Srivastava A."/>
            <person name="Elisabeth N."/>
            <person name="Garcia J.A.L."/>
            <person name="Schleper C."/>
            <person name="Herndl G.J."/>
        </authorList>
    </citation>
    <scope>NUCLEOTIDE SEQUENCE [LARGE SCALE GENOMIC DNA]</scope>
    <source>
        <strain evidence="3">NF5</strain>
    </source>
</reference>
<comment type="similarity">
    <text evidence="1">Belongs to the DegT/DnrJ/EryC1 family.</text>
</comment>
<dbReference type="AlphaFoldDB" id="A0A0D5BZF7"/>
<dbReference type="GeneID" id="24819379"/>
<dbReference type="PIRSF" id="PIRSF000390">
    <property type="entry name" value="PLP_StrS"/>
    <property type="match status" value="1"/>
</dbReference>
<accession>A0A0D5BZF7</accession>
<organism evidence="2 3">
    <name type="scientific">Nitrosopumilus adriaticus</name>
    <dbReference type="NCBI Taxonomy" id="1580092"/>
    <lineage>
        <taxon>Archaea</taxon>
        <taxon>Nitrososphaerota</taxon>
        <taxon>Nitrososphaeria</taxon>
        <taxon>Nitrosopumilales</taxon>
        <taxon>Nitrosopumilaceae</taxon>
        <taxon>Nitrosopumilus</taxon>
    </lineage>
</organism>
<evidence type="ECO:0000313" key="2">
    <source>
        <dbReference type="EMBL" id="AJW69821.1"/>
    </source>
</evidence>
<dbReference type="PANTHER" id="PTHR30244">
    <property type="entry name" value="TRANSAMINASE"/>
    <property type="match status" value="1"/>
</dbReference>
<dbReference type="InterPro" id="IPR015422">
    <property type="entry name" value="PyrdxlP-dep_Trfase_small"/>
</dbReference>
<dbReference type="KEGG" id="nin:NADRNF5_0122"/>
<dbReference type="CDD" id="cd00616">
    <property type="entry name" value="AHBA_syn"/>
    <property type="match status" value="1"/>
</dbReference>
<dbReference type="Pfam" id="PF01041">
    <property type="entry name" value="DegT_DnrJ_EryC1"/>
    <property type="match status" value="1"/>
</dbReference>
<dbReference type="RefSeq" id="WP_192828331.1">
    <property type="nucleotide sequence ID" value="NZ_CP011070.1"/>
</dbReference>
<dbReference type="OrthoDB" id="10355at2157"/>
<dbReference type="HOGENOM" id="CLU_033332_7_2_2"/>